<sequence>MEESTNIDQCTMEQKEPRKVTKRKFRYIGDFQVSDLECPKKRRLYWNPTQKFMSSSRRKYVTLKTKIHRLKNRINYLSTLLTELTECDRKFPVPRSIDFNKQFVTVELIQGQFVPDLMNLIIRFADSSK</sequence>
<evidence type="ECO:0000313" key="2">
    <source>
        <dbReference type="Proteomes" id="UP001153712"/>
    </source>
</evidence>
<dbReference type="OrthoDB" id="6780848at2759"/>
<name>A0A9N9XJ55_PHYSR</name>
<dbReference type="AlphaFoldDB" id="A0A9N9XJ55"/>
<dbReference type="Proteomes" id="UP001153712">
    <property type="component" value="Chromosome 1"/>
</dbReference>
<gene>
    <name evidence="1" type="ORF">PHYEVI_LOCUS198</name>
</gene>
<protein>
    <submittedName>
        <fullName evidence="1">Uncharacterized protein</fullName>
    </submittedName>
</protein>
<accession>A0A9N9XJ55</accession>
<reference evidence="1" key="1">
    <citation type="submission" date="2022-01" db="EMBL/GenBank/DDBJ databases">
        <authorList>
            <person name="King R."/>
        </authorList>
    </citation>
    <scope>NUCLEOTIDE SEQUENCE</scope>
</reference>
<dbReference type="EMBL" id="OU900094">
    <property type="protein sequence ID" value="CAG9853726.1"/>
    <property type="molecule type" value="Genomic_DNA"/>
</dbReference>
<organism evidence="1 2">
    <name type="scientific">Phyllotreta striolata</name>
    <name type="common">Striped flea beetle</name>
    <name type="synonym">Crioceris striolata</name>
    <dbReference type="NCBI Taxonomy" id="444603"/>
    <lineage>
        <taxon>Eukaryota</taxon>
        <taxon>Metazoa</taxon>
        <taxon>Ecdysozoa</taxon>
        <taxon>Arthropoda</taxon>
        <taxon>Hexapoda</taxon>
        <taxon>Insecta</taxon>
        <taxon>Pterygota</taxon>
        <taxon>Neoptera</taxon>
        <taxon>Endopterygota</taxon>
        <taxon>Coleoptera</taxon>
        <taxon>Polyphaga</taxon>
        <taxon>Cucujiformia</taxon>
        <taxon>Chrysomeloidea</taxon>
        <taxon>Chrysomelidae</taxon>
        <taxon>Galerucinae</taxon>
        <taxon>Alticini</taxon>
        <taxon>Phyllotreta</taxon>
    </lineage>
</organism>
<keyword evidence="2" id="KW-1185">Reference proteome</keyword>
<evidence type="ECO:0000313" key="1">
    <source>
        <dbReference type="EMBL" id="CAG9853726.1"/>
    </source>
</evidence>
<proteinExistence type="predicted"/>